<evidence type="ECO:0000313" key="10">
    <source>
        <dbReference type="Proteomes" id="UP000663868"/>
    </source>
</evidence>
<dbReference type="Pfam" id="PF13864">
    <property type="entry name" value="Enkurin"/>
    <property type="match status" value="1"/>
</dbReference>
<dbReference type="GO" id="GO:0005929">
    <property type="term" value="C:cilium"/>
    <property type="evidence" value="ECO:0007669"/>
    <property type="project" value="UniProtKB-SubCell"/>
</dbReference>
<dbReference type="EMBL" id="CAJNOE010000168">
    <property type="protein sequence ID" value="CAF1004994.1"/>
    <property type="molecule type" value="Genomic_DNA"/>
</dbReference>
<comment type="subcellular location">
    <subcellularLocation>
        <location evidence="1">Cell projection</location>
        <location evidence="1">Cilium</location>
    </subcellularLocation>
    <subcellularLocation>
        <location evidence="2">Cytoplasm</location>
        <location evidence="2">Cytoskeleton</location>
    </subcellularLocation>
</comment>
<sequence>MLLSQQSHQWASQSGTSFANNYDRQQKFNNGTRNPEGMRNTLKETRLYLEFLGRSLLSGPIPATPDYEYDARINSAPSNSQGIARVHGSDAKANHKRATNGTGVPFLFEVQGTGLMSTQGTSAKPPRNHLNENVRRLRRVTREARERQAAKERNQPTPVSGLWKSKQYDTVQSKVKQRLDEDTHRSLSRPQSARGNFLHAHENTGPQYLRSQSISSSRRGSMSSSVDFNALQIDDKKQPDYVRINSQWAKNIPKVRKTMSNDVIEKVQDKKDRDLKAYHENQKGRVPDYIEKIKERRAQNIYEERANAPDPECPFGHVKIDNDRRLATLRQLELNRADLEKKLSHLPIRNDSLTLRRAKEETEKKIIELDEAIKIFSKPKVFVKIEE</sequence>
<evidence type="ECO:0000256" key="1">
    <source>
        <dbReference type="ARBA" id="ARBA00004138"/>
    </source>
</evidence>
<proteinExistence type="predicted"/>
<keyword evidence="4" id="KW-0206">Cytoskeleton</keyword>
<dbReference type="InterPro" id="IPR027012">
    <property type="entry name" value="Enkurin_dom"/>
</dbReference>
<evidence type="ECO:0000256" key="4">
    <source>
        <dbReference type="ARBA" id="ARBA00023212"/>
    </source>
</evidence>
<evidence type="ECO:0000256" key="5">
    <source>
        <dbReference type="ARBA" id="ARBA00023273"/>
    </source>
</evidence>
<dbReference type="PANTHER" id="PTHR21490:SF2">
    <property type="entry name" value="ENKURIN DOMAIN-CONTAINING PROTEIN 1"/>
    <property type="match status" value="1"/>
</dbReference>
<feature type="region of interest" description="Disordered" evidence="6">
    <location>
        <begin position="143"/>
        <end position="222"/>
    </location>
</feature>
<keyword evidence="3" id="KW-0963">Cytoplasm</keyword>
<evidence type="ECO:0000259" key="7">
    <source>
        <dbReference type="PROSITE" id="PS51665"/>
    </source>
</evidence>
<evidence type="ECO:0000256" key="2">
    <source>
        <dbReference type="ARBA" id="ARBA00004245"/>
    </source>
</evidence>
<accession>A0A819DVS4</accession>
<protein>
    <recommendedName>
        <fullName evidence="7">Enkurin domain-containing protein</fullName>
    </recommendedName>
</protein>
<feature type="compositionally biased region" description="Basic and acidic residues" evidence="6">
    <location>
        <begin position="143"/>
        <end position="154"/>
    </location>
</feature>
<feature type="region of interest" description="Disordered" evidence="6">
    <location>
        <begin position="1"/>
        <end position="38"/>
    </location>
</feature>
<comment type="caution">
    <text evidence="9">The sequence shown here is derived from an EMBL/GenBank/DDBJ whole genome shotgun (WGS) entry which is preliminary data.</text>
</comment>
<name>A0A819DVS4_9BILA</name>
<feature type="domain" description="Enkurin" evidence="7">
    <location>
        <begin position="292"/>
        <end position="384"/>
    </location>
</feature>
<dbReference type="EMBL" id="CAJOBB010001316">
    <property type="protein sequence ID" value="CAF3840009.1"/>
    <property type="molecule type" value="Genomic_DNA"/>
</dbReference>
<dbReference type="GO" id="GO:0005881">
    <property type="term" value="C:cytoplasmic microtubule"/>
    <property type="evidence" value="ECO:0007669"/>
    <property type="project" value="TreeGrafter"/>
</dbReference>
<dbReference type="PANTHER" id="PTHR21490">
    <property type="entry name" value="ENKURIN-RELATED"/>
    <property type="match status" value="1"/>
</dbReference>
<evidence type="ECO:0000256" key="3">
    <source>
        <dbReference type="ARBA" id="ARBA00022490"/>
    </source>
</evidence>
<evidence type="ECO:0000256" key="6">
    <source>
        <dbReference type="SAM" id="MobiDB-lite"/>
    </source>
</evidence>
<organism evidence="9 10">
    <name type="scientific">Adineta steineri</name>
    <dbReference type="NCBI Taxonomy" id="433720"/>
    <lineage>
        <taxon>Eukaryota</taxon>
        <taxon>Metazoa</taxon>
        <taxon>Spiralia</taxon>
        <taxon>Gnathifera</taxon>
        <taxon>Rotifera</taxon>
        <taxon>Eurotatoria</taxon>
        <taxon>Bdelloidea</taxon>
        <taxon>Adinetida</taxon>
        <taxon>Adinetidae</taxon>
        <taxon>Adineta</taxon>
    </lineage>
</organism>
<evidence type="ECO:0000313" key="8">
    <source>
        <dbReference type="EMBL" id="CAF1004994.1"/>
    </source>
</evidence>
<dbReference type="Proteomes" id="UP000663860">
    <property type="component" value="Unassembled WGS sequence"/>
</dbReference>
<dbReference type="PROSITE" id="PS51665">
    <property type="entry name" value="ENKURIN"/>
    <property type="match status" value="1"/>
</dbReference>
<feature type="compositionally biased region" description="Low complexity" evidence="6">
    <location>
        <begin position="210"/>
        <end position="222"/>
    </location>
</feature>
<dbReference type="Proteomes" id="UP000663868">
    <property type="component" value="Unassembled WGS sequence"/>
</dbReference>
<keyword evidence="5" id="KW-0966">Cell projection</keyword>
<dbReference type="AlphaFoldDB" id="A0A819DVS4"/>
<reference evidence="9" key="1">
    <citation type="submission" date="2021-02" db="EMBL/GenBank/DDBJ databases">
        <authorList>
            <person name="Nowell W R."/>
        </authorList>
    </citation>
    <scope>NUCLEOTIDE SEQUENCE</scope>
</reference>
<evidence type="ECO:0000313" key="9">
    <source>
        <dbReference type="EMBL" id="CAF3840009.1"/>
    </source>
</evidence>
<feature type="compositionally biased region" description="Polar residues" evidence="6">
    <location>
        <begin position="1"/>
        <end position="33"/>
    </location>
</feature>
<dbReference type="InterPro" id="IPR052102">
    <property type="entry name" value="Enkurin_domain-protein"/>
</dbReference>
<gene>
    <name evidence="8" type="ORF">IZO911_LOCUS17855</name>
    <name evidence="9" type="ORF">KXQ929_LOCUS19418</name>
</gene>